<reference evidence="5 6" key="1">
    <citation type="journal article" date="2024" name="bioRxiv">
        <title>A reference genome for Trichogramma kaykai: A tiny desert-dwelling parasitoid wasp with competing sex-ratio distorters.</title>
        <authorList>
            <person name="Culotta J."/>
            <person name="Lindsey A.R."/>
        </authorList>
    </citation>
    <scope>NUCLEOTIDE SEQUENCE [LARGE SCALE GENOMIC DNA]</scope>
    <source>
        <strain evidence="5 6">KSX58</strain>
    </source>
</reference>
<dbReference type="InterPro" id="IPR009003">
    <property type="entry name" value="Peptidase_S1_PA"/>
</dbReference>
<dbReference type="PROSITE" id="PS50240">
    <property type="entry name" value="TRYPSIN_DOM"/>
    <property type="match status" value="1"/>
</dbReference>
<keyword evidence="6" id="KW-1185">Reference proteome</keyword>
<evidence type="ECO:0000256" key="3">
    <source>
        <dbReference type="SAM" id="SignalP"/>
    </source>
</evidence>
<sequence>MQLEYLLWGLVFATCVIVRSCLGCEGLLVNVTQNYDGSITTLVQSESEQLLQELDEEHSNLISGGRYASPGQFPFMAIVHRLVGRGRYYVCGGSVLSRRWVLTAAHCIVKYPRRFFVVFGLVDKSGLGYDRLEDSGYGEAMISTQGAVHPGFGRLRNDIGLLYMPRNIPFGETIRPIRLAGRSYQSLSFAHLEGHIYGWGRDGNRGGALKHLKYGRVPIISNAECRSNWRVDDSHVCVVTADSSDQVCQGDSGGPLVVYSSLGEPMQIGIVSYGDRYCPSRRPSVFTRTTAYLRWITRVTGINYS</sequence>
<dbReference type="SMART" id="SM00020">
    <property type="entry name" value="Tryp_SPc"/>
    <property type="match status" value="1"/>
</dbReference>
<dbReference type="SUPFAM" id="SSF50494">
    <property type="entry name" value="Trypsin-like serine proteases"/>
    <property type="match status" value="1"/>
</dbReference>
<evidence type="ECO:0000313" key="6">
    <source>
        <dbReference type="Proteomes" id="UP001627154"/>
    </source>
</evidence>
<proteinExistence type="inferred from homology"/>
<comment type="similarity">
    <text evidence="2">Belongs to the peptidase S1 family. CLIP subfamily.</text>
</comment>
<dbReference type="InterPro" id="IPR043504">
    <property type="entry name" value="Peptidase_S1_PA_chymotrypsin"/>
</dbReference>
<dbReference type="AlphaFoldDB" id="A0ABD2WC87"/>
<accession>A0ABD2WC87</accession>
<feature type="domain" description="Peptidase S1" evidence="4">
    <location>
        <begin position="62"/>
        <end position="301"/>
    </location>
</feature>
<evidence type="ECO:0000259" key="4">
    <source>
        <dbReference type="PROSITE" id="PS50240"/>
    </source>
</evidence>
<dbReference type="EMBL" id="JBJJXI010000117">
    <property type="protein sequence ID" value="KAL3390587.1"/>
    <property type="molecule type" value="Genomic_DNA"/>
</dbReference>
<dbReference type="InterPro" id="IPR001314">
    <property type="entry name" value="Peptidase_S1A"/>
</dbReference>
<keyword evidence="3" id="KW-0732">Signal</keyword>
<comment type="caution">
    <text evidence="5">The sequence shown here is derived from an EMBL/GenBank/DDBJ whole genome shotgun (WGS) entry which is preliminary data.</text>
</comment>
<dbReference type="PRINTS" id="PR00722">
    <property type="entry name" value="CHYMOTRYPSIN"/>
</dbReference>
<evidence type="ECO:0000256" key="2">
    <source>
        <dbReference type="ARBA" id="ARBA00024195"/>
    </source>
</evidence>
<feature type="signal peptide" evidence="3">
    <location>
        <begin position="1"/>
        <end position="23"/>
    </location>
</feature>
<dbReference type="PANTHER" id="PTHR24256">
    <property type="entry name" value="TRYPTASE-RELATED"/>
    <property type="match status" value="1"/>
</dbReference>
<protein>
    <recommendedName>
        <fullName evidence="4">Peptidase S1 domain-containing protein</fullName>
    </recommendedName>
</protein>
<dbReference type="PROSITE" id="PS00134">
    <property type="entry name" value="TRYPSIN_HIS"/>
    <property type="match status" value="1"/>
</dbReference>
<dbReference type="Pfam" id="PF00089">
    <property type="entry name" value="Trypsin"/>
    <property type="match status" value="1"/>
</dbReference>
<dbReference type="InterPro" id="IPR018114">
    <property type="entry name" value="TRYPSIN_HIS"/>
</dbReference>
<evidence type="ECO:0000313" key="5">
    <source>
        <dbReference type="EMBL" id="KAL3390587.1"/>
    </source>
</evidence>
<gene>
    <name evidence="5" type="ORF">TKK_014729</name>
</gene>
<dbReference type="CDD" id="cd00190">
    <property type="entry name" value="Tryp_SPc"/>
    <property type="match status" value="1"/>
</dbReference>
<dbReference type="InterPro" id="IPR051487">
    <property type="entry name" value="Ser/Thr_Proteases_Immune/Dev"/>
</dbReference>
<dbReference type="InterPro" id="IPR001254">
    <property type="entry name" value="Trypsin_dom"/>
</dbReference>
<dbReference type="Gene3D" id="2.40.10.10">
    <property type="entry name" value="Trypsin-like serine proteases"/>
    <property type="match status" value="1"/>
</dbReference>
<feature type="chain" id="PRO_5044741585" description="Peptidase S1 domain-containing protein" evidence="3">
    <location>
        <begin position="24"/>
        <end position="305"/>
    </location>
</feature>
<organism evidence="5 6">
    <name type="scientific">Trichogramma kaykai</name>
    <dbReference type="NCBI Taxonomy" id="54128"/>
    <lineage>
        <taxon>Eukaryota</taxon>
        <taxon>Metazoa</taxon>
        <taxon>Ecdysozoa</taxon>
        <taxon>Arthropoda</taxon>
        <taxon>Hexapoda</taxon>
        <taxon>Insecta</taxon>
        <taxon>Pterygota</taxon>
        <taxon>Neoptera</taxon>
        <taxon>Endopterygota</taxon>
        <taxon>Hymenoptera</taxon>
        <taxon>Apocrita</taxon>
        <taxon>Proctotrupomorpha</taxon>
        <taxon>Chalcidoidea</taxon>
        <taxon>Trichogrammatidae</taxon>
        <taxon>Trichogramma</taxon>
    </lineage>
</organism>
<dbReference type="Proteomes" id="UP001627154">
    <property type="component" value="Unassembled WGS sequence"/>
</dbReference>
<name>A0ABD2WC87_9HYME</name>
<evidence type="ECO:0000256" key="1">
    <source>
        <dbReference type="ARBA" id="ARBA00023157"/>
    </source>
</evidence>
<keyword evidence="1" id="KW-1015">Disulfide bond</keyword>